<evidence type="ECO:0000313" key="2">
    <source>
        <dbReference type="EMBL" id="TPW27180.1"/>
    </source>
</evidence>
<reference evidence="2 3" key="1">
    <citation type="submission" date="2019-06" db="EMBL/GenBank/DDBJ databases">
        <authorList>
            <person name="Li M."/>
        </authorList>
    </citation>
    <scope>NUCLEOTIDE SEQUENCE [LARGE SCALE GENOMIC DNA]</scope>
    <source>
        <strain evidence="2 3">BGMRC6574</strain>
    </source>
</reference>
<name>A0A506U080_9HYPH</name>
<feature type="transmembrane region" description="Helical" evidence="1">
    <location>
        <begin position="59"/>
        <end position="77"/>
    </location>
</feature>
<evidence type="ECO:0000313" key="3">
    <source>
        <dbReference type="Proteomes" id="UP000320314"/>
    </source>
</evidence>
<accession>A0A506U080</accession>
<dbReference type="EMBL" id="VHLH01000023">
    <property type="protein sequence ID" value="TPW27180.1"/>
    <property type="molecule type" value="Genomic_DNA"/>
</dbReference>
<comment type="caution">
    <text evidence="2">The sequence shown here is derived from an EMBL/GenBank/DDBJ whole genome shotgun (WGS) entry which is preliminary data.</text>
</comment>
<feature type="transmembrane region" description="Helical" evidence="1">
    <location>
        <begin position="5"/>
        <end position="24"/>
    </location>
</feature>
<keyword evidence="1" id="KW-0812">Transmembrane</keyword>
<dbReference type="InterPro" id="IPR046087">
    <property type="entry name" value="DUF6105"/>
</dbReference>
<dbReference type="OrthoDB" id="7906687at2"/>
<dbReference type="Pfam" id="PF19600">
    <property type="entry name" value="DUF6105"/>
    <property type="match status" value="1"/>
</dbReference>
<keyword evidence="3" id="KW-1185">Reference proteome</keyword>
<dbReference type="Proteomes" id="UP000320314">
    <property type="component" value="Unassembled WGS sequence"/>
</dbReference>
<evidence type="ECO:0000256" key="1">
    <source>
        <dbReference type="SAM" id="Phobius"/>
    </source>
</evidence>
<sequence>MKWFLILWAGPIGFLGLWYGLSYYDLNFGMFFFSRQMHDLVFRIYGNILGIPPESIPPLVLKALALDTTVLMALVVLRRRKRVFAWWNARRIVAAQPAEPAESAESLSSAP</sequence>
<keyword evidence="1" id="KW-1133">Transmembrane helix</keyword>
<organism evidence="2 3">
    <name type="scientific">Pararhizobium mangrovi</name>
    <dbReference type="NCBI Taxonomy" id="2590452"/>
    <lineage>
        <taxon>Bacteria</taxon>
        <taxon>Pseudomonadati</taxon>
        <taxon>Pseudomonadota</taxon>
        <taxon>Alphaproteobacteria</taxon>
        <taxon>Hyphomicrobiales</taxon>
        <taxon>Rhizobiaceae</taxon>
        <taxon>Rhizobium/Agrobacterium group</taxon>
        <taxon>Pararhizobium</taxon>
    </lineage>
</organism>
<dbReference type="RefSeq" id="WP_141167424.1">
    <property type="nucleotide sequence ID" value="NZ_VHLH01000023.1"/>
</dbReference>
<proteinExistence type="predicted"/>
<keyword evidence="1" id="KW-0472">Membrane</keyword>
<protein>
    <recommendedName>
        <fullName evidence="4">Transmembrane protein</fullName>
    </recommendedName>
</protein>
<evidence type="ECO:0008006" key="4">
    <source>
        <dbReference type="Google" id="ProtNLM"/>
    </source>
</evidence>
<dbReference type="AlphaFoldDB" id="A0A506U080"/>
<gene>
    <name evidence="2" type="ORF">FJU11_12335</name>
</gene>